<dbReference type="RefSeq" id="WP_072575643.1">
    <property type="nucleotide sequence ID" value="NZ_LWHB01000018.1"/>
</dbReference>
<dbReference type="SUPFAM" id="SSF47090">
    <property type="entry name" value="PGBD-like"/>
    <property type="match status" value="1"/>
</dbReference>
<name>A0A380MTN2_9GAMM</name>
<reference evidence="4 5" key="1">
    <citation type="submission" date="2018-06" db="EMBL/GenBank/DDBJ databases">
        <authorList>
            <consortium name="Pathogen Informatics"/>
            <person name="Doyle S."/>
        </authorList>
    </citation>
    <scope>NUCLEOTIDE SEQUENCE [LARGE SCALE GENOMIC DNA]</scope>
    <source>
        <strain evidence="4 5">NCTC13337</strain>
    </source>
</reference>
<keyword evidence="1" id="KW-0175">Coiled coil</keyword>
<evidence type="ECO:0000256" key="2">
    <source>
        <dbReference type="SAM" id="SignalP"/>
    </source>
</evidence>
<dbReference type="InterPro" id="IPR036366">
    <property type="entry name" value="PGBDSf"/>
</dbReference>
<dbReference type="InterPro" id="IPR036365">
    <property type="entry name" value="PGBD-like_sf"/>
</dbReference>
<evidence type="ECO:0000313" key="5">
    <source>
        <dbReference type="Proteomes" id="UP000254601"/>
    </source>
</evidence>
<dbReference type="OrthoDB" id="7622008at2"/>
<dbReference type="AlphaFoldDB" id="A0A380MTN2"/>
<feature type="coiled-coil region" evidence="1">
    <location>
        <begin position="171"/>
        <end position="200"/>
    </location>
</feature>
<evidence type="ECO:0000256" key="1">
    <source>
        <dbReference type="SAM" id="Coils"/>
    </source>
</evidence>
<evidence type="ECO:0000259" key="3">
    <source>
        <dbReference type="Pfam" id="PF01471"/>
    </source>
</evidence>
<dbReference type="Proteomes" id="UP000254601">
    <property type="component" value="Unassembled WGS sequence"/>
</dbReference>
<proteinExistence type="predicted"/>
<feature type="domain" description="Peptidoglycan binding-like" evidence="3">
    <location>
        <begin position="268"/>
        <end position="321"/>
    </location>
</feature>
<organism evidence="4 5">
    <name type="scientific">Suttonella ornithocola</name>
    <dbReference type="NCBI Taxonomy" id="279832"/>
    <lineage>
        <taxon>Bacteria</taxon>
        <taxon>Pseudomonadati</taxon>
        <taxon>Pseudomonadota</taxon>
        <taxon>Gammaproteobacteria</taxon>
        <taxon>Cardiobacteriales</taxon>
        <taxon>Cardiobacteriaceae</taxon>
        <taxon>Suttonella</taxon>
    </lineage>
</organism>
<accession>A0A380MTN2</accession>
<dbReference type="InterPro" id="IPR002477">
    <property type="entry name" value="Peptidoglycan-bd-like"/>
</dbReference>
<dbReference type="Pfam" id="PF01471">
    <property type="entry name" value="PG_binding_1"/>
    <property type="match status" value="1"/>
</dbReference>
<sequence length="324" mass="35837">MMKRKLTAAMVAAAIIGIANAQENATDTSVVQDANNNIQSLSVPAPRPGQCQALVIVPAKFEPETQQIEIKEAAKTYEIVPAEYEWTEEQVEVKPATEELKVIPATYKTEVKEIEVEPKTVEKTVIPPKYTEVNDEVTARPSYLTAQSQGPARTFQSVGEALRLVEVPEQKEAIKKQVVQEQARVDNKEVEGKIERVEVQVVDEPARVEKVPVEAEYKTVRVKKLVKDAQEVEKEIPAEYAEVKTFKKVADAQMRWEEVLCESEVNADTIKSVQSALNSKGYNAGTPDGALGPTTMRALEKFQRDNNLATGGVTMETMRALGVL</sequence>
<keyword evidence="2" id="KW-0732">Signal</keyword>
<dbReference type="EMBL" id="UHIC01000001">
    <property type="protein sequence ID" value="SUO95554.1"/>
    <property type="molecule type" value="Genomic_DNA"/>
</dbReference>
<feature type="signal peptide" evidence="2">
    <location>
        <begin position="1"/>
        <end position="21"/>
    </location>
</feature>
<dbReference type="Gene3D" id="1.10.101.10">
    <property type="entry name" value="PGBD-like superfamily/PGBD"/>
    <property type="match status" value="1"/>
</dbReference>
<gene>
    <name evidence="4" type="ORF">NCTC13337_01451</name>
</gene>
<evidence type="ECO:0000313" key="4">
    <source>
        <dbReference type="EMBL" id="SUO95554.1"/>
    </source>
</evidence>
<feature type="chain" id="PRO_5016715484" evidence="2">
    <location>
        <begin position="22"/>
        <end position="324"/>
    </location>
</feature>
<protein>
    <submittedName>
        <fullName evidence="4">Uncharacterized conserved protein</fullName>
    </submittedName>
</protein>
<keyword evidence="5" id="KW-1185">Reference proteome</keyword>